<reference evidence="3" key="1">
    <citation type="submission" date="2013-04" db="EMBL/GenBank/DDBJ databases">
        <title>The Genome Sequence of Fonticula alba ATCC 38817.</title>
        <authorList>
            <consortium name="The Broad Institute Genomics Platform"/>
            <person name="Russ C."/>
            <person name="Cuomo C."/>
            <person name="Burger G."/>
            <person name="Gray M.W."/>
            <person name="Holland P.W.H."/>
            <person name="King N."/>
            <person name="Lang F.B.F."/>
            <person name="Roger A.J."/>
            <person name="Ruiz-Trillo I."/>
            <person name="Brown M."/>
            <person name="Walker B."/>
            <person name="Young S."/>
            <person name="Zeng Q."/>
            <person name="Gargeya S."/>
            <person name="Fitzgerald M."/>
            <person name="Haas B."/>
            <person name="Abouelleil A."/>
            <person name="Allen A.W."/>
            <person name="Alvarado L."/>
            <person name="Arachchi H.M."/>
            <person name="Berlin A.M."/>
            <person name="Chapman S.B."/>
            <person name="Gainer-Dewar J."/>
            <person name="Goldberg J."/>
            <person name="Griggs A."/>
            <person name="Gujja S."/>
            <person name="Hansen M."/>
            <person name="Howarth C."/>
            <person name="Imamovic A."/>
            <person name="Ireland A."/>
            <person name="Larimer J."/>
            <person name="McCowan C."/>
            <person name="Murphy C."/>
            <person name="Pearson M."/>
            <person name="Poon T.W."/>
            <person name="Priest M."/>
            <person name="Roberts A."/>
            <person name="Saif S."/>
            <person name="Shea T."/>
            <person name="Sisk P."/>
            <person name="Sykes S."/>
            <person name="Wortman J."/>
            <person name="Nusbaum C."/>
            <person name="Birren B."/>
        </authorList>
    </citation>
    <scope>NUCLEOTIDE SEQUENCE [LARGE SCALE GENOMIC DNA]</scope>
    <source>
        <strain evidence="3">ATCC 38817</strain>
    </source>
</reference>
<feature type="region of interest" description="Disordered" evidence="1">
    <location>
        <begin position="1616"/>
        <end position="1653"/>
    </location>
</feature>
<dbReference type="InterPro" id="IPR044926">
    <property type="entry name" value="RGS_subdomain_2"/>
</dbReference>
<dbReference type="SUPFAM" id="SSF48097">
    <property type="entry name" value="Regulator of G-protein signaling, RGS"/>
    <property type="match status" value="1"/>
</dbReference>
<dbReference type="Pfam" id="PF00615">
    <property type="entry name" value="RGS"/>
    <property type="match status" value="1"/>
</dbReference>
<dbReference type="PANTHER" id="PTHR10845:SF192">
    <property type="entry name" value="DOUBLE HIT, ISOFORM B"/>
    <property type="match status" value="1"/>
</dbReference>
<feature type="region of interest" description="Disordered" evidence="1">
    <location>
        <begin position="806"/>
        <end position="832"/>
    </location>
</feature>
<feature type="compositionally biased region" description="Low complexity" evidence="1">
    <location>
        <begin position="993"/>
        <end position="1003"/>
    </location>
</feature>
<feature type="region of interest" description="Disordered" evidence="1">
    <location>
        <begin position="875"/>
        <end position="898"/>
    </location>
</feature>
<keyword evidence="4" id="KW-1185">Reference proteome</keyword>
<feature type="compositionally biased region" description="Gly residues" evidence="1">
    <location>
        <begin position="739"/>
        <end position="748"/>
    </location>
</feature>
<evidence type="ECO:0000256" key="1">
    <source>
        <dbReference type="SAM" id="MobiDB-lite"/>
    </source>
</evidence>
<feature type="compositionally biased region" description="Polar residues" evidence="1">
    <location>
        <begin position="882"/>
        <end position="898"/>
    </location>
</feature>
<feature type="region of interest" description="Disordered" evidence="1">
    <location>
        <begin position="1544"/>
        <end position="1571"/>
    </location>
</feature>
<evidence type="ECO:0000259" key="2">
    <source>
        <dbReference type="PROSITE" id="PS50132"/>
    </source>
</evidence>
<feature type="compositionally biased region" description="Acidic residues" evidence="1">
    <location>
        <begin position="1724"/>
        <end position="1742"/>
    </location>
</feature>
<feature type="region of interest" description="Disordered" evidence="1">
    <location>
        <begin position="172"/>
        <end position="224"/>
    </location>
</feature>
<dbReference type="SMART" id="SM00315">
    <property type="entry name" value="RGS"/>
    <property type="match status" value="1"/>
</dbReference>
<dbReference type="RefSeq" id="XP_009492581.1">
    <property type="nucleotide sequence ID" value="XM_009494306.1"/>
</dbReference>
<feature type="compositionally biased region" description="Gly residues" evidence="1">
    <location>
        <begin position="819"/>
        <end position="830"/>
    </location>
</feature>
<feature type="compositionally biased region" description="Gly residues" evidence="1">
    <location>
        <begin position="914"/>
        <end position="929"/>
    </location>
</feature>
<feature type="compositionally biased region" description="Low complexity" evidence="1">
    <location>
        <begin position="1709"/>
        <end position="1723"/>
    </location>
</feature>
<feature type="region of interest" description="Disordered" evidence="1">
    <location>
        <begin position="688"/>
        <end position="748"/>
    </location>
</feature>
<dbReference type="CDD" id="cd07440">
    <property type="entry name" value="RGS"/>
    <property type="match status" value="1"/>
</dbReference>
<evidence type="ECO:0000313" key="4">
    <source>
        <dbReference type="Proteomes" id="UP000030693"/>
    </source>
</evidence>
<dbReference type="PANTHER" id="PTHR10845">
    <property type="entry name" value="REGULATOR OF G PROTEIN SIGNALING"/>
    <property type="match status" value="1"/>
</dbReference>
<gene>
    <name evidence="3" type="ORF">H696_00451</name>
</gene>
<protein>
    <recommendedName>
        <fullName evidence="2">RGS domain-containing protein</fullName>
    </recommendedName>
</protein>
<dbReference type="Gene3D" id="1.10.167.10">
    <property type="entry name" value="Regulator of G-protein Signalling 4, domain 2"/>
    <property type="match status" value="1"/>
</dbReference>
<dbReference type="InterPro" id="IPR036305">
    <property type="entry name" value="RGS_sf"/>
</dbReference>
<name>A0A058ZEP4_FONAL</name>
<sequence>MFTGAQGPLPPGQVTGSTDLPPGFSLESIPPLTIKAFLHESFVTVSVRPDSTIERLSDIIAEAFIKHFPNIPSFSCSALLDEALVPLQFADLAGHVLSNGSILRVVPIPLTSLDATSPGALGVARVSTAAMMAPCKDAPPTTAVVSSSSSSASSMTTTMAASASASTSAAATGLSIDKDVPPSGEESPTSETDDTTTSTASSTVTTSSMTTESSDQPPANFNPAARRGSQLLFQLGSNAAMSTNLKDYDLVENGPLPPAAAAAPATVLSAGSSLGSLLEEDSPSILAIELETHVEQGPPSTGAAPVAPSVVPAAGAAAATPSSAATPASPNHAVLANLFFDDQELYNALRNRAFLRSFAEFCEFQYCLEPVLFWMDTEAFQFLARAQDARDLQVGRLVKMAAWIQAHYIDPEGPLRLNIHSNALATISAPFTTSSPPRADGFHNAQARMFSVIRDVLLPQYIRSRFYRDLERRIRRDPTSYQQAYVENIGEHFASLLRAEDSWSVSWKKIPAPKPAPDARASAANSLPPVAPVYNESPEQILSIVLRRYWPEAPFPRLYFLERQRVLVQKRQQQIQLIRRLRKFFGDQPMLDSIVNISPMRYSAGPNAGGMLDAAGRSSSALLSPSSSGRVAATHFASSSALPLLGSGSSLSLDDGSQVTASSSSASIAMAGTGVGAAPAATAAAAASGTASGSGGEATSGAAGPNLNSTLRLAEGGKSVTNGSARSVSLSMGVRPTPSGGGSGSGAPGSGLNLGWGITSSLSVDSFDDLLNGIANTPIMGQRAGPGALRPASGFGPYDLQMSYSHSSHELNAHPSLAGGAGGAGGGAGSASGDRFIKMRRAEKLQDFFGDKLPSHALADQKIHRPENFAAVDLSREDQDSTDPLGTSHHQQSKAGASSTRYLGQFGLFAEEGGAAGGSGSGGGSGGRGQNVLGPRDILAPAPTSNILTSEERRILMKRSRKLNRVLGNPIGEEFLLETATAAALAAQQQPASTVTAAGAGSTDGHHPSHHRGPSPLGSLGRAASTESCPGSPPPLAMNVRRNTDPLGRTLTHESIAISASGMIPAGVDGSNPATYFGSTTSLSMHHSASAGTLRGGNSPGPDILGHAQVGLCDSPAGGSSSMGGTPVAMGLPPVTGTGQHTGSPTSLASGLAAPAGGQLLSSSSSQQLGYLAPPGTMTRAPSSIIVGSGVTTIGGLATLPSPEPLASDFLSSRRSTFFSTTQGLGSGIGGTAGGSASAGGAGIDDIDAGALLMATVSSDEEDDDPYQRKEYRLRKLSKLQEFLGERLNRQLLESQQIIPRPHMSPEERRAQQKRLRKLASVFGHHPPAPGEGPTDDFPADQMAFLQDSSSSGDLSSSLLIHPSDPLEVRNSKSIRALAFLVDNQDDSELDDFFKRIADLELEDSSSAAAAVATADVSSPVDPARARQARQKKLKKLQRFFGETFSEEVMNKYNLFENITQTIARTMETASGADAQAILEDMEDLKVRVIRRLSIASSQHNSSNETTSLAGSYKSSALSAAALTDTSLETCALLSDPDYRTLASEDNHRRTSSQAPPSPHPFPPARRRPLPLADDASSVACKCGTLYRDGSTSDGGAARCVACGPASGPGAVVTGTGAGSDRGPVSHNGGGGGGTTSVTSGDEGDLDAAGASGVATVARHPSTGCSASSLSHLDAASALSPDRRPRVHSPAGAGSTMASLTSDIPSDMADSFDGGISSSSLGDLDGDADFEDATSDSTDSDV</sequence>
<feature type="compositionally biased region" description="Polar residues" evidence="1">
    <location>
        <begin position="719"/>
        <end position="730"/>
    </location>
</feature>
<dbReference type="Proteomes" id="UP000030693">
    <property type="component" value="Unassembled WGS sequence"/>
</dbReference>
<feature type="domain" description="RGS" evidence="2">
    <location>
        <begin position="344"/>
        <end position="471"/>
    </location>
</feature>
<organism evidence="3">
    <name type="scientific">Fonticula alba</name>
    <name type="common">Slime mold</name>
    <dbReference type="NCBI Taxonomy" id="691883"/>
    <lineage>
        <taxon>Eukaryota</taxon>
        <taxon>Rotosphaerida</taxon>
        <taxon>Fonticulaceae</taxon>
        <taxon>Fonticula</taxon>
    </lineage>
</organism>
<evidence type="ECO:0000313" key="3">
    <source>
        <dbReference type="EMBL" id="KCV72880.1"/>
    </source>
</evidence>
<dbReference type="STRING" id="691883.A0A058ZEP4"/>
<feature type="compositionally biased region" description="Low complexity" evidence="1">
    <location>
        <begin position="183"/>
        <end position="215"/>
    </location>
</feature>
<dbReference type="OrthoDB" id="196547at2759"/>
<accession>A0A058ZEP4</accession>
<dbReference type="InterPro" id="IPR016137">
    <property type="entry name" value="RGS"/>
</dbReference>
<dbReference type="GeneID" id="20525176"/>
<proteinExistence type="predicted"/>
<feature type="region of interest" description="Disordered" evidence="1">
    <location>
        <begin position="1676"/>
        <end position="1742"/>
    </location>
</feature>
<dbReference type="PROSITE" id="PS50132">
    <property type="entry name" value="RGS"/>
    <property type="match status" value="1"/>
</dbReference>
<feature type="region of interest" description="Disordered" evidence="1">
    <location>
        <begin position="993"/>
        <end position="1043"/>
    </location>
</feature>
<feature type="region of interest" description="Disordered" evidence="1">
    <location>
        <begin position="914"/>
        <end position="945"/>
    </location>
</feature>
<dbReference type="EMBL" id="KB932201">
    <property type="protein sequence ID" value="KCV72880.1"/>
    <property type="molecule type" value="Genomic_DNA"/>
</dbReference>
<dbReference type="eggNOG" id="ENOG502S8VF">
    <property type="taxonomic scope" value="Eukaryota"/>
</dbReference>